<dbReference type="GO" id="GO:0016787">
    <property type="term" value="F:hydrolase activity"/>
    <property type="evidence" value="ECO:0007669"/>
    <property type="project" value="UniProtKB-KW"/>
</dbReference>
<dbReference type="Pfam" id="PF17851">
    <property type="entry name" value="GH43_C2"/>
    <property type="match status" value="1"/>
</dbReference>
<protein>
    <submittedName>
        <fullName evidence="2">Glycoside hydrolase family protein</fullName>
    </submittedName>
</protein>
<comment type="caution">
    <text evidence="2">The sequence shown here is derived from an EMBL/GenBank/DDBJ whole genome shotgun (WGS) entry which is preliminary data.</text>
</comment>
<sequence length="156" mass="17798">MDVSKMKDGDVAGLSVFQGDAALLSIVKEGKKLFVVGTKESVALTEKEKAVTDVKREVVYRQPLNLKQDKAMKSSIIYLKMSCDFRLHQDLATLFYSIDGKTWIPAIKDFKMQYDYRRFFMGTRIAIYNYATKAAGGYIDVDSFEYSKKKIGLKFE</sequence>
<feature type="non-terminal residue" evidence="2">
    <location>
        <position position="156"/>
    </location>
</feature>
<feature type="domain" description="Beta-xylosidase C-terminal Concanavalin A-like" evidence="1">
    <location>
        <begin position="1"/>
        <end position="147"/>
    </location>
</feature>
<proteinExistence type="predicted"/>
<accession>K1SQF4</accession>
<dbReference type="EMBL" id="AJWZ01006429">
    <property type="protein sequence ID" value="EKC59818.1"/>
    <property type="molecule type" value="Genomic_DNA"/>
</dbReference>
<gene>
    <name evidence="2" type="ORF">OBE_09284</name>
</gene>
<evidence type="ECO:0000259" key="1">
    <source>
        <dbReference type="Pfam" id="PF17851"/>
    </source>
</evidence>
<reference evidence="2" key="1">
    <citation type="journal article" date="2013" name="Environ. Microbiol.">
        <title>Microbiota from the distal guts of lean and obese adolescents exhibit partial functional redundancy besides clear differences in community structure.</title>
        <authorList>
            <person name="Ferrer M."/>
            <person name="Ruiz A."/>
            <person name="Lanza F."/>
            <person name="Haange S.B."/>
            <person name="Oberbach A."/>
            <person name="Till H."/>
            <person name="Bargiela R."/>
            <person name="Campoy C."/>
            <person name="Segura M.T."/>
            <person name="Richter M."/>
            <person name="von Bergen M."/>
            <person name="Seifert J."/>
            <person name="Suarez A."/>
        </authorList>
    </citation>
    <scope>NUCLEOTIDE SEQUENCE</scope>
</reference>
<keyword evidence="2" id="KW-0378">Hydrolase</keyword>
<evidence type="ECO:0000313" key="2">
    <source>
        <dbReference type="EMBL" id="EKC59818.1"/>
    </source>
</evidence>
<dbReference type="InterPro" id="IPR041542">
    <property type="entry name" value="GH43_C2"/>
</dbReference>
<dbReference type="Gene3D" id="2.60.120.200">
    <property type="match status" value="1"/>
</dbReference>
<organism evidence="2">
    <name type="scientific">human gut metagenome</name>
    <dbReference type="NCBI Taxonomy" id="408170"/>
    <lineage>
        <taxon>unclassified sequences</taxon>
        <taxon>metagenomes</taxon>
        <taxon>organismal metagenomes</taxon>
    </lineage>
</organism>
<dbReference type="SUPFAM" id="SSF49899">
    <property type="entry name" value="Concanavalin A-like lectins/glucanases"/>
    <property type="match status" value="1"/>
</dbReference>
<dbReference type="AlphaFoldDB" id="K1SQF4"/>
<dbReference type="InterPro" id="IPR013320">
    <property type="entry name" value="ConA-like_dom_sf"/>
</dbReference>
<name>K1SQF4_9ZZZZ</name>